<dbReference type="GO" id="GO:0035438">
    <property type="term" value="F:cyclic-di-GMP binding"/>
    <property type="evidence" value="ECO:0007669"/>
    <property type="project" value="InterPro"/>
</dbReference>
<protein>
    <recommendedName>
        <fullName evidence="1">PilZ domain-containing protein</fullName>
    </recommendedName>
</protein>
<reference evidence="3" key="1">
    <citation type="submission" date="2016-12" db="EMBL/GenBank/DDBJ databases">
        <title>Comparative genomics of four Isosphaeraceae planctomycetes: a common pool of plasmids and glycoside hydrolase genes.</title>
        <authorList>
            <person name="Ivanova A."/>
        </authorList>
    </citation>
    <scope>NUCLEOTIDE SEQUENCE [LARGE SCALE GENOMIC DNA]</scope>
    <source>
        <strain evidence="3">PX4</strain>
    </source>
</reference>
<dbReference type="KEGG" id="pbor:BSF38_02382"/>
<proteinExistence type="predicted"/>
<dbReference type="RefSeq" id="WP_076345831.1">
    <property type="nucleotide sequence ID" value="NZ_CP019082.1"/>
</dbReference>
<dbReference type="OrthoDB" id="9889269at2"/>
<sequence length="129" mass="13921">MTSNPRRSFRGDAPQIGSPVLERRFWTREPARDAEATLTWTQDGAEVAVAAHLVDLSVRGAAVILAKIPPRGAVIRLGLAAVETATVEGRVVAMRLHPKRGWLILHIKFTADCPKALYDQAVDGADGEG</sequence>
<evidence type="ECO:0000313" key="3">
    <source>
        <dbReference type="Proteomes" id="UP000186309"/>
    </source>
</evidence>
<dbReference type="Pfam" id="PF07238">
    <property type="entry name" value="PilZ"/>
    <property type="match status" value="1"/>
</dbReference>
<name>A0A1U7CPM2_9BACT</name>
<evidence type="ECO:0000313" key="2">
    <source>
        <dbReference type="EMBL" id="APW60890.1"/>
    </source>
</evidence>
<gene>
    <name evidence="2" type="ORF">BSF38_02382</name>
</gene>
<dbReference type="InterPro" id="IPR009875">
    <property type="entry name" value="PilZ_domain"/>
</dbReference>
<dbReference type="AlphaFoldDB" id="A0A1U7CPM2"/>
<dbReference type="Proteomes" id="UP000186309">
    <property type="component" value="Chromosome"/>
</dbReference>
<feature type="domain" description="PilZ" evidence="1">
    <location>
        <begin position="27"/>
        <end position="109"/>
    </location>
</feature>
<evidence type="ECO:0000259" key="1">
    <source>
        <dbReference type="Pfam" id="PF07238"/>
    </source>
</evidence>
<organism evidence="2 3">
    <name type="scientific">Paludisphaera borealis</name>
    <dbReference type="NCBI Taxonomy" id="1387353"/>
    <lineage>
        <taxon>Bacteria</taxon>
        <taxon>Pseudomonadati</taxon>
        <taxon>Planctomycetota</taxon>
        <taxon>Planctomycetia</taxon>
        <taxon>Isosphaerales</taxon>
        <taxon>Isosphaeraceae</taxon>
        <taxon>Paludisphaera</taxon>
    </lineage>
</organism>
<keyword evidence="3" id="KW-1185">Reference proteome</keyword>
<dbReference type="EMBL" id="CP019082">
    <property type="protein sequence ID" value="APW60890.1"/>
    <property type="molecule type" value="Genomic_DNA"/>
</dbReference>
<accession>A0A1U7CPM2</accession>